<reference evidence="1 2" key="1">
    <citation type="submission" date="2009-01" db="EMBL/GenBank/DDBJ databases">
        <authorList>
            <person name="Fulton L."/>
            <person name="Clifton S."/>
            <person name="Chinwalla A.T."/>
            <person name="Mitreva M."/>
            <person name="Sodergren E."/>
            <person name="Weinstock G."/>
            <person name="Clifton S."/>
            <person name="Dooling D.J."/>
            <person name="Fulton B."/>
            <person name="Minx P."/>
            <person name="Pepin K.H."/>
            <person name="Johnson M."/>
            <person name="Bhonagiri V."/>
            <person name="Nash W.E."/>
            <person name="Mardis E.R."/>
            <person name="Wilson R.K."/>
        </authorList>
    </citation>
    <scope>NUCLEOTIDE SEQUENCE [LARGE SCALE GENOMIC DNA]</scope>
    <source>
        <strain evidence="1 2">ATCC 33806</strain>
    </source>
</reference>
<dbReference type="AlphaFoldDB" id="C0E3R8"/>
<name>C0E3R8_9CORY</name>
<evidence type="ECO:0000313" key="2">
    <source>
        <dbReference type="Proteomes" id="UP000006247"/>
    </source>
</evidence>
<protein>
    <submittedName>
        <fullName evidence="1">Uncharacterized protein</fullName>
    </submittedName>
</protein>
<dbReference type="Proteomes" id="UP000006247">
    <property type="component" value="Unassembled WGS sequence"/>
</dbReference>
<organism evidence="1 2">
    <name type="scientific">Corynebacterium matruchotii ATCC 33806</name>
    <dbReference type="NCBI Taxonomy" id="566549"/>
    <lineage>
        <taxon>Bacteria</taxon>
        <taxon>Bacillati</taxon>
        <taxon>Actinomycetota</taxon>
        <taxon>Actinomycetes</taxon>
        <taxon>Mycobacteriales</taxon>
        <taxon>Corynebacteriaceae</taxon>
        <taxon>Corynebacterium</taxon>
    </lineage>
</organism>
<dbReference type="HOGENOM" id="CLU_3215041_0_0_11"/>
<comment type="caution">
    <text evidence="1">The sequence shown here is derived from an EMBL/GenBank/DDBJ whole genome shotgun (WGS) entry which is preliminary data.</text>
</comment>
<evidence type="ECO:0000313" key="1">
    <source>
        <dbReference type="EMBL" id="EEG26811.1"/>
    </source>
</evidence>
<proteinExistence type="predicted"/>
<accession>C0E3R8</accession>
<sequence>MQQLLGLIPAKAGNVSSGVYLTEHSRIESQQNRESCGRPLVYKV</sequence>
<gene>
    <name evidence="1" type="ORF">CORMATOL_01633</name>
</gene>
<dbReference type="EMBL" id="ACEB01000022">
    <property type="protein sequence ID" value="EEG26811.1"/>
    <property type="molecule type" value="Genomic_DNA"/>
</dbReference>